<dbReference type="PANTHER" id="PTHR47272">
    <property type="entry name" value="DDE_TNP_1_7 DOMAIN-CONTAINING PROTEIN"/>
    <property type="match status" value="1"/>
</dbReference>
<dbReference type="AlphaFoldDB" id="A0AAV8V8N5"/>
<comment type="caution">
    <text evidence="2">The sequence shown here is derived from an EMBL/GenBank/DDBJ whole genome shotgun (WGS) entry which is preliminary data.</text>
</comment>
<dbReference type="InterPro" id="IPR029526">
    <property type="entry name" value="PGBD"/>
</dbReference>
<gene>
    <name evidence="2" type="ORF">NQ315_008945</name>
</gene>
<dbReference type="Pfam" id="PF13843">
    <property type="entry name" value="DDE_Tnp_1_7"/>
    <property type="match status" value="1"/>
</dbReference>
<evidence type="ECO:0000313" key="2">
    <source>
        <dbReference type="EMBL" id="KAJ8910560.1"/>
    </source>
</evidence>
<dbReference type="Proteomes" id="UP001159042">
    <property type="component" value="Unassembled WGS sequence"/>
</dbReference>
<evidence type="ECO:0000259" key="1">
    <source>
        <dbReference type="Pfam" id="PF13843"/>
    </source>
</evidence>
<accession>A0AAV8V8N5</accession>
<dbReference type="PANTHER" id="PTHR47272:SF2">
    <property type="entry name" value="PIGGYBAC TRANSPOSABLE ELEMENT-DERIVED PROTEIN 3-LIKE"/>
    <property type="match status" value="1"/>
</dbReference>
<proteinExistence type="predicted"/>
<protein>
    <recommendedName>
        <fullName evidence="1">PiggyBac transposable element-derived protein domain-containing protein</fullName>
    </recommendedName>
</protein>
<keyword evidence="3" id="KW-1185">Reference proteome</keyword>
<reference evidence="2 3" key="1">
    <citation type="journal article" date="2023" name="Insect Mol. Biol.">
        <title>Genome sequencing provides insights into the evolution of gene families encoding plant cell wall-degrading enzymes in longhorned beetles.</title>
        <authorList>
            <person name="Shin N.R."/>
            <person name="Okamura Y."/>
            <person name="Kirsch R."/>
            <person name="Pauchet Y."/>
        </authorList>
    </citation>
    <scope>NUCLEOTIDE SEQUENCE [LARGE SCALE GENOMIC DNA]</scope>
    <source>
        <strain evidence="2">EAD_L_NR</strain>
    </source>
</reference>
<name>A0AAV8V8N5_9CUCU</name>
<evidence type="ECO:0000313" key="3">
    <source>
        <dbReference type="Proteomes" id="UP001159042"/>
    </source>
</evidence>
<dbReference type="EMBL" id="JANEYG010000280">
    <property type="protein sequence ID" value="KAJ8910560.1"/>
    <property type="molecule type" value="Genomic_DNA"/>
</dbReference>
<feature type="domain" description="PiggyBac transposable element-derived protein" evidence="1">
    <location>
        <begin position="193"/>
        <end position="549"/>
    </location>
</feature>
<sequence>MAYVVVEFTEGGTLAVVFNEWLTPRKSEVFWPPYEDQKKYNRALKEKQEIMNNFSKKVLTDEDLLRYLENDEDSDLPILSDDDENNEVENHIESFDEITNYINTTSHSDEENVEVNDQLEELQGGSRNYINENEENVPITENTNNVENIRNFYESHQLTNKNEVSWMGNVQYETRKVQWFEPVQEHVVDLPAPIEFFKKYIPDHIFTQMSEKTNLYAIQKNIARFPPTTPEEIKKFFGIHIVMGNLQFPRVRMYWQKNIGIPLVQENMAFNRFSKLRQTVHLVDVNDRQGTVDRLWKVRDLYNSIRQRCQELPMETFLCVDEQMVPFKGQINIKQYIKNKPKKWGIKIFVLAGQSGLIYDFVIYQGSTTELNPIYSHFGLGAGIVMQLCDRITEKGHGLFFDNYFSTYHLLQYLQSKDIFAVGTIRINRFLHPVLPTDKNLKSLGRGSSEVSVSKDGIVITKWFDNKPVLVASNFVGIGTKDVCKRWDKASKNYIEVPRPESIKYYNNNMGGVDKVDFLLSIYRSYVRSKKWTIRMITHAVDIALVNSWLEYRSKAMELGVQKKYILDLLSFRQEVAEHLILHKDPPKKGQTIKRGTTCNNN</sequence>
<organism evidence="2 3">
    <name type="scientific">Exocentrus adspersus</name>
    <dbReference type="NCBI Taxonomy" id="1586481"/>
    <lineage>
        <taxon>Eukaryota</taxon>
        <taxon>Metazoa</taxon>
        <taxon>Ecdysozoa</taxon>
        <taxon>Arthropoda</taxon>
        <taxon>Hexapoda</taxon>
        <taxon>Insecta</taxon>
        <taxon>Pterygota</taxon>
        <taxon>Neoptera</taxon>
        <taxon>Endopterygota</taxon>
        <taxon>Coleoptera</taxon>
        <taxon>Polyphaga</taxon>
        <taxon>Cucujiformia</taxon>
        <taxon>Chrysomeloidea</taxon>
        <taxon>Cerambycidae</taxon>
        <taxon>Lamiinae</taxon>
        <taxon>Acanthocinini</taxon>
        <taxon>Exocentrus</taxon>
    </lineage>
</organism>